<feature type="transmembrane region" description="Helical" evidence="8">
    <location>
        <begin position="92"/>
        <end position="113"/>
    </location>
</feature>
<keyword evidence="5 8" id="KW-1133">Transmembrane helix</keyword>
<dbReference type="Pfam" id="PF16916">
    <property type="entry name" value="ZT_dimer"/>
    <property type="match status" value="1"/>
</dbReference>
<reference evidence="12" key="1">
    <citation type="submission" date="2022-11" db="UniProtKB">
        <authorList>
            <consortium name="WormBaseParasite"/>
        </authorList>
    </citation>
    <scope>IDENTIFICATION</scope>
</reference>
<sequence length="349" mass="39904">MIITLPCESIQKRQNKKLVLRYYENQKYLQECHDEDEQMLKQNHEEQLEQTEVQDRRNQKIDNYLAKATIFINIIMMFAKMAAAYFSHSLSVISTVVDSVMDITSGVVIWFTIKAIEKTNKYNYPIGRARLEPLAVLIVAIVMIFANLLVIYQSIMSIIQQTLDPKIDIETIAILCTGAGIKAVLYILCRKHGTMSSKLLAQDQGNDVITNLTALAGAYIGHKFWIYSDPIGAFLVCGFIIINWTRTAAEQVPLLIGKTASRDFIQRITKIAISHNEEIMAIDTVYAYHLGSKYLVELHVLMNGDMSLRDSHDISESLQVKIERLPYVERCFVHCDYKLDGDEHLKKYN</sequence>
<evidence type="ECO:0000313" key="12">
    <source>
        <dbReference type="WBParaSite" id="ACRNAN_scaffold867.g25338.t1"/>
    </source>
</evidence>
<evidence type="ECO:0000256" key="3">
    <source>
        <dbReference type="ARBA" id="ARBA00022448"/>
    </source>
</evidence>
<proteinExistence type="inferred from homology"/>
<dbReference type="WBParaSite" id="ACRNAN_scaffold867.g25338.t1">
    <property type="protein sequence ID" value="ACRNAN_scaffold867.g25338.t1"/>
    <property type="gene ID" value="ACRNAN_scaffold867.g25338"/>
</dbReference>
<feature type="transmembrane region" description="Helical" evidence="8">
    <location>
        <begin position="64"/>
        <end position="86"/>
    </location>
</feature>
<evidence type="ECO:0000256" key="5">
    <source>
        <dbReference type="ARBA" id="ARBA00022989"/>
    </source>
</evidence>
<dbReference type="Gene3D" id="1.20.1510.10">
    <property type="entry name" value="Cation efflux protein transmembrane domain"/>
    <property type="match status" value="1"/>
</dbReference>
<dbReference type="InterPro" id="IPR027470">
    <property type="entry name" value="Cation_efflux_CTD"/>
</dbReference>
<keyword evidence="4 8" id="KW-0812">Transmembrane</keyword>
<dbReference type="InterPro" id="IPR036837">
    <property type="entry name" value="Cation_efflux_CTD_sf"/>
</dbReference>
<evidence type="ECO:0000256" key="7">
    <source>
        <dbReference type="ARBA" id="ARBA00023136"/>
    </source>
</evidence>
<evidence type="ECO:0000256" key="8">
    <source>
        <dbReference type="SAM" id="Phobius"/>
    </source>
</evidence>
<accession>A0A914EIR5</accession>
<dbReference type="InterPro" id="IPR050291">
    <property type="entry name" value="CDF_Transporter"/>
</dbReference>
<name>A0A914EIR5_9BILA</name>
<feature type="domain" description="Cation efflux protein transmembrane" evidence="9">
    <location>
        <begin position="68"/>
        <end position="255"/>
    </location>
</feature>
<dbReference type="Gene3D" id="3.30.70.1350">
    <property type="entry name" value="Cation efflux protein, cytoplasmic domain"/>
    <property type="match status" value="1"/>
</dbReference>
<organism evidence="11 12">
    <name type="scientific">Acrobeloides nanus</name>
    <dbReference type="NCBI Taxonomy" id="290746"/>
    <lineage>
        <taxon>Eukaryota</taxon>
        <taxon>Metazoa</taxon>
        <taxon>Ecdysozoa</taxon>
        <taxon>Nematoda</taxon>
        <taxon>Chromadorea</taxon>
        <taxon>Rhabditida</taxon>
        <taxon>Tylenchina</taxon>
        <taxon>Cephalobomorpha</taxon>
        <taxon>Cephaloboidea</taxon>
        <taxon>Cephalobidae</taxon>
        <taxon>Acrobeloides</taxon>
    </lineage>
</organism>
<keyword evidence="11" id="KW-1185">Reference proteome</keyword>
<evidence type="ECO:0000256" key="4">
    <source>
        <dbReference type="ARBA" id="ARBA00022692"/>
    </source>
</evidence>
<dbReference type="PANTHER" id="PTHR43840:SF8">
    <property type="entry name" value="CATION EFFLUX PROTEIN CYTOPLASMIC DOMAIN-CONTAINING PROTEIN"/>
    <property type="match status" value="1"/>
</dbReference>
<comment type="subcellular location">
    <subcellularLocation>
        <location evidence="1">Endomembrane system</location>
        <topology evidence="1">Multi-pass membrane protein</topology>
    </subcellularLocation>
</comment>
<dbReference type="Pfam" id="PF01545">
    <property type="entry name" value="Cation_efflux"/>
    <property type="match status" value="1"/>
</dbReference>
<dbReference type="InterPro" id="IPR027469">
    <property type="entry name" value="Cation_efflux_TMD_sf"/>
</dbReference>
<evidence type="ECO:0000259" key="10">
    <source>
        <dbReference type="Pfam" id="PF16916"/>
    </source>
</evidence>
<dbReference type="GO" id="GO:0008324">
    <property type="term" value="F:monoatomic cation transmembrane transporter activity"/>
    <property type="evidence" value="ECO:0007669"/>
    <property type="project" value="InterPro"/>
</dbReference>
<dbReference type="NCBIfam" id="TIGR01297">
    <property type="entry name" value="CDF"/>
    <property type="match status" value="1"/>
</dbReference>
<evidence type="ECO:0000313" key="11">
    <source>
        <dbReference type="Proteomes" id="UP000887540"/>
    </source>
</evidence>
<evidence type="ECO:0000256" key="6">
    <source>
        <dbReference type="ARBA" id="ARBA00023065"/>
    </source>
</evidence>
<dbReference type="FunFam" id="3.30.70.1350:FF:000001">
    <property type="entry name" value="Metal tolerance protein 11"/>
    <property type="match status" value="1"/>
</dbReference>
<evidence type="ECO:0000259" key="9">
    <source>
        <dbReference type="Pfam" id="PF01545"/>
    </source>
</evidence>
<dbReference type="FunFam" id="1.20.1510.10:FF:000005">
    <property type="entry name" value="Putative Cation diffusion facilitator 1"/>
    <property type="match status" value="1"/>
</dbReference>
<dbReference type="PANTHER" id="PTHR43840">
    <property type="entry name" value="MITOCHONDRIAL METAL TRANSPORTER 1-RELATED"/>
    <property type="match status" value="1"/>
</dbReference>
<keyword evidence="7 8" id="KW-0472">Membrane</keyword>
<keyword evidence="6" id="KW-0406">Ion transport</keyword>
<feature type="transmembrane region" description="Helical" evidence="8">
    <location>
        <begin position="134"/>
        <end position="159"/>
    </location>
</feature>
<dbReference type="AlphaFoldDB" id="A0A914EIR5"/>
<dbReference type="InterPro" id="IPR002524">
    <property type="entry name" value="Cation_efflux"/>
</dbReference>
<dbReference type="GO" id="GO:0016020">
    <property type="term" value="C:membrane"/>
    <property type="evidence" value="ECO:0007669"/>
    <property type="project" value="InterPro"/>
</dbReference>
<dbReference type="SUPFAM" id="SSF161111">
    <property type="entry name" value="Cation efflux protein transmembrane domain-like"/>
    <property type="match status" value="1"/>
</dbReference>
<protein>
    <submittedName>
        <fullName evidence="12">Cation efflux protein cytoplasmic domain-containing protein</fullName>
    </submittedName>
</protein>
<evidence type="ECO:0000256" key="2">
    <source>
        <dbReference type="ARBA" id="ARBA00008873"/>
    </source>
</evidence>
<feature type="transmembrane region" description="Helical" evidence="8">
    <location>
        <begin position="171"/>
        <end position="189"/>
    </location>
</feature>
<keyword evidence="3" id="KW-0813">Transport</keyword>
<dbReference type="InterPro" id="IPR058533">
    <property type="entry name" value="Cation_efflux_TM"/>
</dbReference>
<feature type="domain" description="Cation efflux protein cytoplasmic" evidence="10">
    <location>
        <begin position="262"/>
        <end position="336"/>
    </location>
</feature>
<comment type="similarity">
    <text evidence="2">Belongs to the cation diffusion facilitator (CDF) transporter (TC 2.A.4) family. SLC30A subfamily.</text>
</comment>
<dbReference type="SUPFAM" id="SSF160240">
    <property type="entry name" value="Cation efflux protein cytoplasmic domain-like"/>
    <property type="match status" value="1"/>
</dbReference>
<dbReference type="GO" id="GO:0012505">
    <property type="term" value="C:endomembrane system"/>
    <property type="evidence" value="ECO:0007669"/>
    <property type="project" value="UniProtKB-SubCell"/>
</dbReference>
<evidence type="ECO:0000256" key="1">
    <source>
        <dbReference type="ARBA" id="ARBA00004127"/>
    </source>
</evidence>
<dbReference type="Proteomes" id="UP000887540">
    <property type="component" value="Unplaced"/>
</dbReference>